<dbReference type="Pfam" id="PF12499">
    <property type="entry name" value="DUF3707"/>
    <property type="match status" value="2"/>
</dbReference>
<evidence type="ECO:0000256" key="1">
    <source>
        <dbReference type="SAM" id="MobiDB-lite"/>
    </source>
</evidence>
<feature type="domain" description="Pherophorin" evidence="2">
    <location>
        <begin position="11"/>
        <end position="167"/>
    </location>
</feature>
<feature type="domain" description="Pherophorin" evidence="2">
    <location>
        <begin position="328"/>
        <end position="480"/>
    </location>
</feature>
<organism evidence="4">
    <name type="scientific">Volvox carteri f. nagariensis</name>
    <dbReference type="NCBI Taxonomy" id="3068"/>
    <lineage>
        <taxon>Eukaryota</taxon>
        <taxon>Viridiplantae</taxon>
        <taxon>Chlorophyta</taxon>
        <taxon>core chlorophytes</taxon>
        <taxon>Chlorophyceae</taxon>
        <taxon>CS clade</taxon>
        <taxon>Chlamydomonadales</taxon>
        <taxon>Volvocaceae</taxon>
        <taxon>Volvox</taxon>
    </lineage>
</organism>
<protein>
    <submittedName>
        <fullName evidence="3">Extracellular matrix glycoprotein pherophorin-V12</fullName>
    </submittedName>
</protein>
<dbReference type="EMBL" id="GL378336">
    <property type="protein sequence ID" value="EFJ49348.1"/>
    <property type="molecule type" value="Genomic_DNA"/>
</dbReference>
<gene>
    <name evidence="3" type="primary">phV12</name>
    <name evidence="3" type="ORF">VOLCADRAFT_59555</name>
</gene>
<sequence length="499" mass="52899">MGEQTGSIPQFPFHMCAAKTGAVGAYSFAPVVEAKGGGKYCFTIKVLQGCSSPCCTVNLHKIEFNVSTSCLVQPAAEVKATINGVYTRIGPSFDRPLNGQNGSAILRLTQLALDAVTAANAELCITLKANRGGQGCTTLEQMCVTPPGAQAGVCVAAMFDTTRTCCPISQTLPSITPLLVNPPPPSPQPPPPSPQPPSPPPPSPPPPSPPPPSPFTLDTCGAIQQRISTTLNAAIAATGMTMFSEFEPDWARCSELEVGTCGTFNSPETAQVLVNVTQDLMPGWIAEAAGGDLCSTELDGYKITVTTNDDSCVFFTSTSSCAKTYAPFPTLTCNKTQGVLPFAIDPRYYPLPDQPGKTTSDLCFMVKTLSPEQIVPASCGQTGDNLARIEWHAFQNMSSTIKSISLYPRTGNVVTIFPSWGPSGSNTLRANNINWSRDQANGGMVCLQMKKPRTTLDDLCIGGAGQCFVSVYSSSNSCCPVFRTARTPYVAVGRHRRQQ</sequence>
<reference evidence="3 4" key="1">
    <citation type="journal article" date="2010" name="Science">
        <title>Genomic analysis of organismal complexity in the multicellular green alga Volvox carteri.</title>
        <authorList>
            <person name="Prochnik S.E."/>
            <person name="Umen J."/>
            <person name="Nedelcu A.M."/>
            <person name="Hallmann A."/>
            <person name="Miller S.M."/>
            <person name="Nishii I."/>
            <person name="Ferris P."/>
            <person name="Kuo A."/>
            <person name="Mitros T."/>
            <person name="Fritz-Laylin L.K."/>
            <person name="Hellsten U."/>
            <person name="Chapman J."/>
            <person name="Simakov O."/>
            <person name="Rensing S.A."/>
            <person name="Terry A."/>
            <person name="Pangilinan J."/>
            <person name="Kapitonov V."/>
            <person name="Jurka J."/>
            <person name="Salamov A."/>
            <person name="Shapiro H."/>
            <person name="Schmutz J."/>
            <person name="Grimwood J."/>
            <person name="Lindquist E."/>
            <person name="Lucas S."/>
            <person name="Grigoriev I.V."/>
            <person name="Schmitt R."/>
            <person name="Kirk D."/>
            <person name="Rokhsar D.S."/>
        </authorList>
    </citation>
    <scope>NUCLEOTIDE SEQUENCE [LARGE SCALE GENOMIC DNA]</scope>
    <source>
        <strain evidence="4">f. Nagariensis / Eve</strain>
    </source>
</reference>
<dbReference type="InterPro" id="IPR024616">
    <property type="entry name" value="Pherophorin"/>
</dbReference>
<dbReference type="GeneID" id="9616462"/>
<dbReference type="eggNOG" id="ENOG502QQEE">
    <property type="taxonomic scope" value="Eukaryota"/>
</dbReference>
<dbReference type="OrthoDB" id="532423at2759"/>
<name>D8TTQ1_VOLCA</name>
<dbReference type="AlphaFoldDB" id="D8TTQ1"/>
<accession>D8TTQ1</accession>
<keyword evidence="4" id="KW-1185">Reference proteome</keyword>
<evidence type="ECO:0000259" key="2">
    <source>
        <dbReference type="Pfam" id="PF12499"/>
    </source>
</evidence>
<evidence type="ECO:0000313" key="4">
    <source>
        <dbReference type="Proteomes" id="UP000001058"/>
    </source>
</evidence>
<evidence type="ECO:0000313" key="3">
    <source>
        <dbReference type="EMBL" id="EFJ49348.1"/>
    </source>
</evidence>
<dbReference type="Proteomes" id="UP000001058">
    <property type="component" value="Unassembled WGS sequence"/>
</dbReference>
<feature type="compositionally biased region" description="Pro residues" evidence="1">
    <location>
        <begin position="180"/>
        <end position="214"/>
    </location>
</feature>
<dbReference type="KEGG" id="vcn:VOLCADRAFT_59555"/>
<dbReference type="RefSeq" id="XP_002949796.1">
    <property type="nucleotide sequence ID" value="XM_002949750.1"/>
</dbReference>
<dbReference type="InParanoid" id="D8TTQ1"/>
<feature type="region of interest" description="Disordered" evidence="1">
    <location>
        <begin position="177"/>
        <end position="215"/>
    </location>
</feature>
<proteinExistence type="predicted"/>